<name>A0A2T3AU90_AMORE</name>
<dbReference type="EMBL" id="KZ679015">
    <property type="protein sequence ID" value="PSS12202.1"/>
    <property type="molecule type" value="Genomic_DNA"/>
</dbReference>
<feature type="region of interest" description="Disordered" evidence="1">
    <location>
        <begin position="146"/>
        <end position="166"/>
    </location>
</feature>
<sequence>MKIGLLPLYCTLQSEIYLLVDLEALHISVALQATTPPLIGCRPCCCRKSYTVGCKSSVCISPEAVWPCCRWSTPRRLSVTIGFRMDYGPEQSRFERSISSFPSWLPFCPSILLHKGRSLRAAFSPAPPRLAVCVLRTWLQAVNQVLPRPPPPARKSNDTSSASLPN</sequence>
<gene>
    <name evidence="2" type="ORF">M430DRAFT_167994</name>
</gene>
<dbReference type="GeneID" id="36571606"/>
<reference evidence="2 3" key="1">
    <citation type="journal article" date="2018" name="New Phytol.">
        <title>Comparative genomics and transcriptomics depict ericoid mycorrhizal fungi as versatile saprotrophs and plant mutualists.</title>
        <authorList>
            <person name="Martino E."/>
            <person name="Morin E."/>
            <person name="Grelet G.A."/>
            <person name="Kuo A."/>
            <person name="Kohler A."/>
            <person name="Daghino S."/>
            <person name="Barry K.W."/>
            <person name="Cichocki N."/>
            <person name="Clum A."/>
            <person name="Dockter R.B."/>
            <person name="Hainaut M."/>
            <person name="Kuo R.C."/>
            <person name="LaButti K."/>
            <person name="Lindahl B.D."/>
            <person name="Lindquist E.A."/>
            <person name="Lipzen A."/>
            <person name="Khouja H.R."/>
            <person name="Magnuson J."/>
            <person name="Murat C."/>
            <person name="Ohm R.A."/>
            <person name="Singer S.W."/>
            <person name="Spatafora J.W."/>
            <person name="Wang M."/>
            <person name="Veneault-Fourrey C."/>
            <person name="Henrissat B."/>
            <person name="Grigoriev I.V."/>
            <person name="Martin F.M."/>
            <person name="Perotto S."/>
        </authorList>
    </citation>
    <scope>NUCLEOTIDE SEQUENCE [LARGE SCALE GENOMIC DNA]</scope>
    <source>
        <strain evidence="2 3">ATCC 22711</strain>
    </source>
</reference>
<dbReference type="AlphaFoldDB" id="A0A2T3AU90"/>
<evidence type="ECO:0000313" key="3">
    <source>
        <dbReference type="Proteomes" id="UP000241818"/>
    </source>
</evidence>
<evidence type="ECO:0000313" key="2">
    <source>
        <dbReference type="EMBL" id="PSS12202.1"/>
    </source>
</evidence>
<dbReference type="InParanoid" id="A0A2T3AU90"/>
<keyword evidence="3" id="KW-1185">Reference proteome</keyword>
<dbReference type="Proteomes" id="UP000241818">
    <property type="component" value="Unassembled WGS sequence"/>
</dbReference>
<protein>
    <submittedName>
        <fullName evidence="2">Uncharacterized protein</fullName>
    </submittedName>
</protein>
<proteinExistence type="predicted"/>
<organism evidence="2 3">
    <name type="scientific">Amorphotheca resinae ATCC 22711</name>
    <dbReference type="NCBI Taxonomy" id="857342"/>
    <lineage>
        <taxon>Eukaryota</taxon>
        <taxon>Fungi</taxon>
        <taxon>Dikarya</taxon>
        <taxon>Ascomycota</taxon>
        <taxon>Pezizomycotina</taxon>
        <taxon>Leotiomycetes</taxon>
        <taxon>Helotiales</taxon>
        <taxon>Amorphothecaceae</taxon>
        <taxon>Amorphotheca</taxon>
    </lineage>
</organism>
<evidence type="ECO:0000256" key="1">
    <source>
        <dbReference type="SAM" id="MobiDB-lite"/>
    </source>
</evidence>
<accession>A0A2T3AU90</accession>
<dbReference type="RefSeq" id="XP_024718200.1">
    <property type="nucleotide sequence ID" value="XM_024863525.1"/>
</dbReference>